<evidence type="ECO:0000313" key="2">
    <source>
        <dbReference type="EMBL" id="KAH1083160.1"/>
    </source>
</evidence>
<evidence type="ECO:0000256" key="1">
    <source>
        <dbReference type="SAM" id="MobiDB-lite"/>
    </source>
</evidence>
<gene>
    <name evidence="2" type="ORF">J1N35_022921</name>
</gene>
<dbReference type="EMBL" id="JAIQCV010000007">
    <property type="protein sequence ID" value="KAH1083160.1"/>
    <property type="molecule type" value="Genomic_DNA"/>
</dbReference>
<feature type="region of interest" description="Disordered" evidence="1">
    <location>
        <begin position="71"/>
        <end position="91"/>
    </location>
</feature>
<keyword evidence="3" id="KW-1185">Reference proteome</keyword>
<reference evidence="2 3" key="1">
    <citation type="journal article" date="2021" name="Plant Biotechnol. J.">
        <title>Multi-omics assisted identification of the key and species-specific regulatory components of drought-tolerant mechanisms in Gossypium stocksii.</title>
        <authorList>
            <person name="Yu D."/>
            <person name="Ke L."/>
            <person name="Zhang D."/>
            <person name="Wu Y."/>
            <person name="Sun Y."/>
            <person name="Mei J."/>
            <person name="Sun J."/>
            <person name="Sun Y."/>
        </authorList>
    </citation>
    <scope>NUCLEOTIDE SEQUENCE [LARGE SCALE GENOMIC DNA]</scope>
    <source>
        <strain evidence="3">cv. E1</strain>
        <tissue evidence="2">Leaf</tissue>
    </source>
</reference>
<sequence>MLALDKLINSLLTHKMRLNKGVKKAKIEKKTFGVALKSTTNEDSEPSEEVDEDKEMTMFVRRFNKFMRSNRGRKFQKKKGLKLKSLRRRIP</sequence>
<evidence type="ECO:0000313" key="3">
    <source>
        <dbReference type="Proteomes" id="UP000828251"/>
    </source>
</evidence>
<protein>
    <recommendedName>
        <fullName evidence="4">UBN2 domain-containing protein</fullName>
    </recommendedName>
</protein>
<comment type="caution">
    <text evidence="2">The sequence shown here is derived from an EMBL/GenBank/DDBJ whole genome shotgun (WGS) entry which is preliminary data.</text>
</comment>
<dbReference type="AlphaFoldDB" id="A0A9D3VHC7"/>
<dbReference type="Proteomes" id="UP000828251">
    <property type="component" value="Unassembled WGS sequence"/>
</dbReference>
<name>A0A9D3VHC7_9ROSI</name>
<accession>A0A9D3VHC7</accession>
<organism evidence="2 3">
    <name type="scientific">Gossypium stocksii</name>
    <dbReference type="NCBI Taxonomy" id="47602"/>
    <lineage>
        <taxon>Eukaryota</taxon>
        <taxon>Viridiplantae</taxon>
        <taxon>Streptophyta</taxon>
        <taxon>Embryophyta</taxon>
        <taxon>Tracheophyta</taxon>
        <taxon>Spermatophyta</taxon>
        <taxon>Magnoliopsida</taxon>
        <taxon>eudicotyledons</taxon>
        <taxon>Gunneridae</taxon>
        <taxon>Pentapetalae</taxon>
        <taxon>rosids</taxon>
        <taxon>malvids</taxon>
        <taxon>Malvales</taxon>
        <taxon>Malvaceae</taxon>
        <taxon>Malvoideae</taxon>
        <taxon>Gossypium</taxon>
    </lineage>
</organism>
<evidence type="ECO:0008006" key="4">
    <source>
        <dbReference type="Google" id="ProtNLM"/>
    </source>
</evidence>
<proteinExistence type="predicted"/>